<gene>
    <name evidence="1" type="ORF">N7452_001598</name>
</gene>
<dbReference type="AlphaFoldDB" id="A0A9W9R5J5"/>
<protein>
    <submittedName>
        <fullName evidence="1">Uncharacterized protein</fullName>
    </submittedName>
</protein>
<dbReference type="EMBL" id="JAPZBQ010000001">
    <property type="protein sequence ID" value="KAJ5352624.1"/>
    <property type="molecule type" value="Genomic_DNA"/>
</dbReference>
<comment type="caution">
    <text evidence="1">The sequence shown here is derived from an EMBL/GenBank/DDBJ whole genome shotgun (WGS) entry which is preliminary data.</text>
</comment>
<dbReference type="Proteomes" id="UP001147695">
    <property type="component" value="Unassembled WGS sequence"/>
</dbReference>
<accession>A0A9W9R5J5</accession>
<organism evidence="1 2">
    <name type="scientific">Penicillium brevicompactum</name>
    <dbReference type="NCBI Taxonomy" id="5074"/>
    <lineage>
        <taxon>Eukaryota</taxon>
        <taxon>Fungi</taxon>
        <taxon>Dikarya</taxon>
        <taxon>Ascomycota</taxon>
        <taxon>Pezizomycotina</taxon>
        <taxon>Eurotiomycetes</taxon>
        <taxon>Eurotiomycetidae</taxon>
        <taxon>Eurotiales</taxon>
        <taxon>Aspergillaceae</taxon>
        <taxon>Penicillium</taxon>
    </lineage>
</organism>
<sequence>MSIKRAMPRAGYQQAAPQALLDVNHGLLLEILDSSDIEFCAAVIGSTVDDLKNKYHGLQQSLHMEAEAETSLGPKGEIDMSHIFLLQLIEMSGIEVSI</sequence>
<name>A0A9W9R5J5_PENBR</name>
<evidence type="ECO:0000313" key="1">
    <source>
        <dbReference type="EMBL" id="KAJ5352624.1"/>
    </source>
</evidence>
<reference evidence="1" key="2">
    <citation type="journal article" date="2023" name="IMA Fungus">
        <title>Comparative genomic study of the Penicillium genus elucidates a diverse pangenome and 15 lateral gene transfer events.</title>
        <authorList>
            <person name="Petersen C."/>
            <person name="Sorensen T."/>
            <person name="Nielsen M.R."/>
            <person name="Sondergaard T.E."/>
            <person name="Sorensen J.L."/>
            <person name="Fitzpatrick D.A."/>
            <person name="Frisvad J.C."/>
            <person name="Nielsen K.L."/>
        </authorList>
    </citation>
    <scope>NUCLEOTIDE SEQUENCE</scope>
    <source>
        <strain evidence="1">IBT 35673</strain>
    </source>
</reference>
<proteinExistence type="predicted"/>
<evidence type="ECO:0000313" key="2">
    <source>
        <dbReference type="Proteomes" id="UP001147695"/>
    </source>
</evidence>
<reference evidence="1" key="1">
    <citation type="submission" date="2022-12" db="EMBL/GenBank/DDBJ databases">
        <authorList>
            <person name="Petersen C."/>
        </authorList>
    </citation>
    <scope>NUCLEOTIDE SEQUENCE</scope>
    <source>
        <strain evidence="1">IBT 35673</strain>
    </source>
</reference>